<gene>
    <name evidence="1" type="ORF">IDF66_17740</name>
</gene>
<dbReference type="Proteomes" id="UP000602395">
    <property type="component" value="Unassembled WGS sequence"/>
</dbReference>
<evidence type="ECO:0000313" key="1">
    <source>
        <dbReference type="EMBL" id="MBD1321433.1"/>
    </source>
</evidence>
<sequence>MTLAFDGDRLLAAVDVARAALVEDGQHPGAHLESTPEGDWAVAHYFEADLAGYRGWQWCVVLAGAPGTDEITVSELVLLPGQGSLLAPNWVPWNERVVAGDLSPGDVLAADPGDPRLVPNQIDNGDEFALSSDDDDPDDIGQIAGELGLGRRRLLSPDGRDDAAQRWHDGEFGPRSEMAAAAAYSCASCGFYLPLAGALRPAFGVCANEYSADGHVVAADYGCGAHSDVPAPSGGGSPAYDAYDDGVLEIVSAGADATS</sequence>
<comment type="caution">
    <text evidence="1">The sequence shown here is derived from an EMBL/GenBank/DDBJ whole genome shotgun (WGS) entry which is preliminary data.</text>
</comment>
<reference evidence="1 2" key="1">
    <citation type="submission" date="2020-09" db="EMBL/GenBank/DDBJ databases">
        <title>Novel species in genus Gordonia.</title>
        <authorList>
            <person name="Zhang G."/>
        </authorList>
    </citation>
    <scope>NUCLEOTIDE SEQUENCE [LARGE SCALE GENOMIC DNA]</scope>
    <source>
        <strain evidence="1 2">ON-33</strain>
    </source>
</reference>
<name>A0ABR7WG73_9ACTN</name>
<accession>A0ABR7WG73</accession>
<dbReference type="InterPro" id="IPR021391">
    <property type="entry name" value="DUF3027"/>
</dbReference>
<organism evidence="1 2">
    <name type="scientific">Gordonia hankookensis</name>
    <dbReference type="NCBI Taxonomy" id="589403"/>
    <lineage>
        <taxon>Bacteria</taxon>
        <taxon>Bacillati</taxon>
        <taxon>Actinomycetota</taxon>
        <taxon>Actinomycetes</taxon>
        <taxon>Mycobacteriales</taxon>
        <taxon>Gordoniaceae</taxon>
        <taxon>Gordonia</taxon>
    </lineage>
</organism>
<protein>
    <submittedName>
        <fullName evidence="1">DUF3027 domain-containing protein</fullName>
    </submittedName>
</protein>
<proteinExistence type="predicted"/>
<dbReference type="Pfam" id="PF11228">
    <property type="entry name" value="DUF3027"/>
    <property type="match status" value="1"/>
</dbReference>
<dbReference type="EMBL" id="JACWMS010000003">
    <property type="protein sequence ID" value="MBD1321433.1"/>
    <property type="molecule type" value="Genomic_DNA"/>
</dbReference>
<evidence type="ECO:0000313" key="2">
    <source>
        <dbReference type="Proteomes" id="UP000602395"/>
    </source>
</evidence>
<keyword evidence="2" id="KW-1185">Reference proteome</keyword>